<dbReference type="AlphaFoldDB" id="A0A9W9PJ72"/>
<keyword evidence="3" id="KW-1185">Reference proteome</keyword>
<sequence>MIARFVTHAAKALGQLKLTAVTYIDLLLAPLLGTNGPSCHGALCYVFGTSAMPRSSQSPRAFSTHIIGRSRIPTSTKSFADEPNPDRQPNRLSAVSGGQSQFCRCGCPGDVECFD</sequence>
<dbReference type="EMBL" id="JAPQKS010000002">
    <property type="protein sequence ID" value="KAJ5247790.1"/>
    <property type="molecule type" value="Genomic_DNA"/>
</dbReference>
<evidence type="ECO:0000313" key="2">
    <source>
        <dbReference type="EMBL" id="KAJ5247790.1"/>
    </source>
</evidence>
<accession>A0A9W9PJ72</accession>
<proteinExistence type="predicted"/>
<reference evidence="2" key="2">
    <citation type="journal article" date="2023" name="IMA Fungus">
        <title>Comparative genomic study of the Penicillium genus elucidates a diverse pangenome and 15 lateral gene transfer events.</title>
        <authorList>
            <person name="Petersen C."/>
            <person name="Sorensen T."/>
            <person name="Nielsen M.R."/>
            <person name="Sondergaard T.E."/>
            <person name="Sorensen J.L."/>
            <person name="Fitzpatrick D.A."/>
            <person name="Frisvad J.C."/>
            <person name="Nielsen K.L."/>
        </authorList>
    </citation>
    <scope>NUCLEOTIDE SEQUENCE</scope>
    <source>
        <strain evidence="2">IBT 19713</strain>
    </source>
</reference>
<feature type="region of interest" description="Disordered" evidence="1">
    <location>
        <begin position="73"/>
        <end position="100"/>
    </location>
</feature>
<comment type="caution">
    <text evidence="2">The sequence shown here is derived from an EMBL/GenBank/DDBJ whole genome shotgun (WGS) entry which is preliminary data.</text>
</comment>
<dbReference type="Proteomes" id="UP001150941">
    <property type="component" value="Unassembled WGS sequence"/>
</dbReference>
<name>A0A9W9PJ72_9EURO</name>
<dbReference type="RefSeq" id="XP_058335211.1">
    <property type="nucleotide sequence ID" value="XM_058472070.1"/>
</dbReference>
<organism evidence="2 3">
    <name type="scientific">Penicillium chermesinum</name>
    <dbReference type="NCBI Taxonomy" id="63820"/>
    <lineage>
        <taxon>Eukaryota</taxon>
        <taxon>Fungi</taxon>
        <taxon>Dikarya</taxon>
        <taxon>Ascomycota</taxon>
        <taxon>Pezizomycotina</taxon>
        <taxon>Eurotiomycetes</taxon>
        <taxon>Eurotiomycetidae</taxon>
        <taxon>Eurotiales</taxon>
        <taxon>Aspergillaceae</taxon>
        <taxon>Penicillium</taxon>
    </lineage>
</organism>
<evidence type="ECO:0000256" key="1">
    <source>
        <dbReference type="SAM" id="MobiDB-lite"/>
    </source>
</evidence>
<protein>
    <submittedName>
        <fullName evidence="2">Uncharacterized protein</fullName>
    </submittedName>
</protein>
<feature type="compositionally biased region" description="Polar residues" evidence="1">
    <location>
        <begin position="90"/>
        <end position="100"/>
    </location>
</feature>
<gene>
    <name evidence="2" type="ORF">N7468_002773</name>
</gene>
<evidence type="ECO:0000313" key="3">
    <source>
        <dbReference type="Proteomes" id="UP001150941"/>
    </source>
</evidence>
<reference evidence="2" key="1">
    <citation type="submission" date="2022-11" db="EMBL/GenBank/DDBJ databases">
        <authorList>
            <person name="Petersen C."/>
        </authorList>
    </citation>
    <scope>NUCLEOTIDE SEQUENCE</scope>
    <source>
        <strain evidence="2">IBT 19713</strain>
    </source>
</reference>
<dbReference type="GeneID" id="83199373"/>